<gene>
    <name evidence="3" type="ORF">TELCIR_07340</name>
</gene>
<evidence type="ECO:0000256" key="2">
    <source>
        <dbReference type="SAM" id="Phobius"/>
    </source>
</evidence>
<accession>A0A2G9UM29</accession>
<dbReference type="OrthoDB" id="297496at2759"/>
<feature type="region of interest" description="Disordered" evidence="1">
    <location>
        <begin position="299"/>
        <end position="349"/>
    </location>
</feature>
<name>A0A2G9UM29_TELCI</name>
<feature type="compositionally biased region" description="Low complexity" evidence="1">
    <location>
        <begin position="337"/>
        <end position="349"/>
    </location>
</feature>
<proteinExistence type="predicted"/>
<keyword evidence="4" id="KW-1185">Reference proteome</keyword>
<dbReference type="EMBL" id="KZ346157">
    <property type="protein sequence ID" value="PIO70792.1"/>
    <property type="molecule type" value="Genomic_DNA"/>
</dbReference>
<dbReference type="AlphaFoldDB" id="A0A2G9UM29"/>
<reference evidence="3 4" key="1">
    <citation type="submission" date="2015-09" db="EMBL/GenBank/DDBJ databases">
        <title>Draft genome of the parasitic nematode Teladorsagia circumcincta isolate WARC Sus (inbred).</title>
        <authorList>
            <person name="Mitreva M."/>
        </authorList>
    </citation>
    <scope>NUCLEOTIDE SEQUENCE [LARGE SCALE GENOMIC DNA]</scope>
    <source>
        <strain evidence="3 4">S</strain>
    </source>
</reference>
<evidence type="ECO:0000313" key="3">
    <source>
        <dbReference type="EMBL" id="PIO70792.1"/>
    </source>
</evidence>
<feature type="transmembrane region" description="Helical" evidence="2">
    <location>
        <begin position="144"/>
        <end position="165"/>
    </location>
</feature>
<organism evidence="3 4">
    <name type="scientific">Teladorsagia circumcincta</name>
    <name type="common">Brown stomach worm</name>
    <name type="synonym">Ostertagia circumcincta</name>
    <dbReference type="NCBI Taxonomy" id="45464"/>
    <lineage>
        <taxon>Eukaryota</taxon>
        <taxon>Metazoa</taxon>
        <taxon>Ecdysozoa</taxon>
        <taxon>Nematoda</taxon>
        <taxon>Chromadorea</taxon>
        <taxon>Rhabditida</taxon>
        <taxon>Rhabditina</taxon>
        <taxon>Rhabditomorpha</taxon>
        <taxon>Strongyloidea</taxon>
        <taxon>Trichostrongylidae</taxon>
        <taxon>Teladorsagia</taxon>
    </lineage>
</organism>
<keyword evidence="2" id="KW-0472">Membrane</keyword>
<keyword evidence="2" id="KW-1133">Transmembrane helix</keyword>
<evidence type="ECO:0000256" key="1">
    <source>
        <dbReference type="SAM" id="MobiDB-lite"/>
    </source>
</evidence>
<protein>
    <submittedName>
        <fullName evidence="3">Uncharacterized protein</fullName>
    </submittedName>
</protein>
<sequence>MKKTTKPNWRGPENEIQTRNRIVSNQLKDRDNCIVLKIDTQMTSVQDCSPFGFHFELDKKRYAERKKQIRRQKITQWFSWLAYYHHKFGIRHIFLVLLLDLKETIVLMQGIIAETTVDVINITLSYNGTTRDEKLTKLLKYSPFLAAAFLLGLALVSIVNTSIYAQLYDMFFDFVESVEKLLERIHSERYRGHGYRVFQEMEPVLRMLVCSFPHIERAVKEEMMDSIRGSFRSKEKPKKSVRMDVPAVTVPAYIRKRTISDIAAHGETSHEKPVTSRRRAPTLGALGGLDLAKFRKMREDRRTRERAANASAAMAAVKSDSEGSDTASEPETETEECSPSTGSPTFYSI</sequence>
<evidence type="ECO:0000313" key="4">
    <source>
        <dbReference type="Proteomes" id="UP000230423"/>
    </source>
</evidence>
<keyword evidence="2" id="KW-0812">Transmembrane</keyword>
<dbReference type="Proteomes" id="UP000230423">
    <property type="component" value="Unassembled WGS sequence"/>
</dbReference>